<proteinExistence type="predicted"/>
<reference evidence="1" key="2">
    <citation type="submission" date="2025-08" db="UniProtKB">
        <authorList>
            <consortium name="Ensembl"/>
        </authorList>
    </citation>
    <scope>IDENTIFICATION</scope>
</reference>
<reference evidence="1" key="3">
    <citation type="submission" date="2025-09" db="UniProtKB">
        <authorList>
            <consortium name="Ensembl"/>
        </authorList>
    </citation>
    <scope>IDENTIFICATION</scope>
</reference>
<protein>
    <submittedName>
        <fullName evidence="1">Uncharacterized protein</fullName>
    </submittedName>
</protein>
<keyword evidence="2" id="KW-1185">Reference proteome</keyword>
<organism evidence="1 2">
    <name type="scientific">Suricata suricatta</name>
    <name type="common">Meerkat</name>
    <dbReference type="NCBI Taxonomy" id="37032"/>
    <lineage>
        <taxon>Eukaryota</taxon>
        <taxon>Metazoa</taxon>
        <taxon>Chordata</taxon>
        <taxon>Craniata</taxon>
        <taxon>Vertebrata</taxon>
        <taxon>Euteleostomi</taxon>
        <taxon>Mammalia</taxon>
        <taxon>Eutheria</taxon>
        <taxon>Laurasiatheria</taxon>
        <taxon>Carnivora</taxon>
        <taxon>Feliformia</taxon>
        <taxon>Herpestidae</taxon>
        <taxon>Suricata</taxon>
    </lineage>
</organism>
<dbReference type="AlphaFoldDB" id="A0A673T5C1"/>
<dbReference type="Proteomes" id="UP000472268">
    <property type="component" value="Chromosome 3"/>
</dbReference>
<name>A0A673T5C1_SURSU</name>
<accession>A0A673T5C1</accession>
<sequence>GWVSGQRALKLLESIFHRGHERFRIASACLDELSCEFLLAGVSPSRGPVLIALSALFPQESYPAVPPIWSVESDDPNLAAVLERLVDIKKGNTLVRGRAAGPRARGPCPGDLCELVTCLGGG</sequence>
<evidence type="ECO:0000313" key="1">
    <source>
        <dbReference type="Ensembl" id="ENSSSUP00005007088.1"/>
    </source>
</evidence>
<evidence type="ECO:0000313" key="2">
    <source>
        <dbReference type="Proteomes" id="UP000472268"/>
    </source>
</evidence>
<dbReference type="Ensembl" id="ENSSSUT00005008169.1">
    <property type="protein sequence ID" value="ENSSSUP00005007088.1"/>
    <property type="gene ID" value="ENSSSUG00005004578.1"/>
</dbReference>
<reference evidence="1 2" key="1">
    <citation type="submission" date="2019-05" db="EMBL/GenBank/DDBJ databases">
        <title>A Chromosome-scale Meerkat (S. suricatta) Genome Assembly.</title>
        <authorList>
            <person name="Dudchenko O."/>
            <person name="Lieberman Aiden E."/>
            <person name="Tung J."/>
            <person name="Barreiro L.B."/>
            <person name="Clutton-Brock T.H."/>
        </authorList>
    </citation>
    <scope>NUCLEOTIDE SEQUENCE [LARGE SCALE GENOMIC DNA]</scope>
</reference>